<evidence type="ECO:0000256" key="1">
    <source>
        <dbReference type="SAM" id="Phobius"/>
    </source>
</evidence>
<keyword evidence="1" id="KW-1133">Transmembrane helix</keyword>
<keyword evidence="1" id="KW-0812">Transmembrane</keyword>
<feature type="transmembrane region" description="Helical" evidence="1">
    <location>
        <begin position="307"/>
        <end position="325"/>
    </location>
</feature>
<dbReference type="PATRIC" id="fig|1121022.4.peg.793"/>
<accession>V4PIR9</accession>
<feature type="transmembrane region" description="Helical" evidence="1">
    <location>
        <begin position="78"/>
        <end position="99"/>
    </location>
</feature>
<evidence type="ECO:0000313" key="2">
    <source>
        <dbReference type="EMBL" id="ESQ93857.1"/>
    </source>
</evidence>
<gene>
    <name evidence="2" type="ORF">ABENE_04005</name>
</gene>
<proteinExistence type="predicted"/>
<feature type="transmembrane region" description="Helical" evidence="1">
    <location>
        <begin position="130"/>
        <end position="147"/>
    </location>
</feature>
<dbReference type="eggNOG" id="ENOG5032D6Q">
    <property type="taxonomic scope" value="Bacteria"/>
</dbReference>
<feature type="transmembrane region" description="Helical" evidence="1">
    <location>
        <begin position="193"/>
        <end position="212"/>
    </location>
</feature>
<dbReference type="RefSeq" id="WP_018079794.1">
    <property type="nucleotide sequence ID" value="NZ_AQWM01000001.1"/>
</dbReference>
<feature type="transmembrane region" description="Helical" evidence="1">
    <location>
        <begin position="331"/>
        <end position="350"/>
    </location>
</feature>
<dbReference type="OrthoDB" id="7170077at2"/>
<feature type="transmembrane region" description="Helical" evidence="1">
    <location>
        <begin position="154"/>
        <end position="187"/>
    </location>
</feature>
<sequence length="518" mass="56651">MSINSKTLYLAAVAAILALSMGLAIAFGYISVDSWYYIFLADSLRHGQGCSLNGTYLAVYPCGYPTMLALTAPVADPAFLMVSSKLTNFLLLAASFVFVYKASRNLLMATLIVINPVTLLIGMYTWSENLLLFCVCGTFFAISLIHTHPRKWAFYGLLALFLVLGCFARYIFAPFAFILFICTWLAYGRATALRTLACFAIAGVVFLGYQAFNHHMTGYGTGMPRIAAPEAKLLLIRQFIIAVAGCAFGIIAVIVVLAGASWNRLSLSREKTSPAVTFVLLAGLGFLALAFVLRFRTQFDPYNVRTIGYGVVLTLAGLAGRYIRWRKDEPPKIWALLACGLACVIFCDGLSIPQDLSDLRTGYQFPAASVSDLIYKGPPLATVVYFQLPASALDTGNVDNIPQLHYGKSVRLITPMSDTDKPETAASFLHDLDDVPPQGCVFDFTAFASVRDFDTFLSSRTLMDHRFSLFGGAPQTLSKPDYDPGLKAWLIDIIQAGRMVPCRDILSLPSSRRIATLS</sequence>
<evidence type="ECO:0008006" key="4">
    <source>
        <dbReference type="Google" id="ProtNLM"/>
    </source>
</evidence>
<feature type="transmembrane region" description="Helical" evidence="1">
    <location>
        <begin position="233"/>
        <end position="262"/>
    </location>
</feature>
<dbReference type="EMBL" id="AWGB01000006">
    <property type="protein sequence ID" value="ESQ93857.1"/>
    <property type="molecule type" value="Genomic_DNA"/>
</dbReference>
<protein>
    <recommendedName>
        <fullName evidence="4">Glycosyltransferase RgtA/B/C/D-like domain-containing protein</fullName>
    </recommendedName>
</protein>
<keyword evidence="1" id="KW-0472">Membrane</keyword>
<reference evidence="2 3" key="1">
    <citation type="journal article" date="2014" name="Nature">
        <title>Sequential evolution of bacterial morphology by co-option of a developmental regulator.</title>
        <authorList>
            <person name="Jiang C."/>
            <person name="Brown P.J."/>
            <person name="Ducret A."/>
            <person name="Brun Y.V."/>
        </authorList>
    </citation>
    <scope>NUCLEOTIDE SEQUENCE [LARGE SCALE GENOMIC DNA]</scope>
    <source>
        <strain evidence="2 3">DSM 16100</strain>
    </source>
</reference>
<feature type="transmembrane region" description="Helical" evidence="1">
    <location>
        <begin position="7"/>
        <end position="30"/>
    </location>
</feature>
<dbReference type="Proteomes" id="UP000017837">
    <property type="component" value="Unassembled WGS sequence"/>
</dbReference>
<comment type="caution">
    <text evidence="2">The sequence shown here is derived from an EMBL/GenBank/DDBJ whole genome shotgun (WGS) entry which is preliminary data.</text>
</comment>
<evidence type="ECO:0000313" key="3">
    <source>
        <dbReference type="Proteomes" id="UP000017837"/>
    </source>
</evidence>
<feature type="transmembrane region" description="Helical" evidence="1">
    <location>
        <begin position="274"/>
        <end position="295"/>
    </location>
</feature>
<feature type="transmembrane region" description="Helical" evidence="1">
    <location>
        <begin position="106"/>
        <end position="124"/>
    </location>
</feature>
<dbReference type="STRING" id="1121022.GCA_000376105_00108"/>
<keyword evidence="3" id="KW-1185">Reference proteome</keyword>
<organism evidence="2 3">
    <name type="scientific">Asticcacaulis benevestitus DSM 16100 = ATCC BAA-896</name>
    <dbReference type="NCBI Taxonomy" id="1121022"/>
    <lineage>
        <taxon>Bacteria</taxon>
        <taxon>Pseudomonadati</taxon>
        <taxon>Pseudomonadota</taxon>
        <taxon>Alphaproteobacteria</taxon>
        <taxon>Caulobacterales</taxon>
        <taxon>Caulobacteraceae</taxon>
        <taxon>Asticcacaulis</taxon>
    </lineage>
</organism>
<name>V4PIR9_9CAUL</name>
<dbReference type="AlphaFoldDB" id="V4PIR9"/>